<gene>
    <name evidence="1" type="ORF">COX00_00265</name>
</gene>
<dbReference type="AlphaFoldDB" id="A0A2H0BTL6"/>
<comment type="caution">
    <text evidence="1">The sequence shown here is derived from an EMBL/GenBank/DDBJ whole genome shotgun (WGS) entry which is preliminary data.</text>
</comment>
<organism evidence="1 2">
    <name type="scientific">Candidatus Uhrbacteria bacterium CG22_combo_CG10-13_8_21_14_all_47_17</name>
    <dbReference type="NCBI Taxonomy" id="1975041"/>
    <lineage>
        <taxon>Bacteria</taxon>
        <taxon>Candidatus Uhriibacteriota</taxon>
    </lineage>
</organism>
<accession>A0A2H0BTL6</accession>
<evidence type="ECO:0000313" key="2">
    <source>
        <dbReference type="Proteomes" id="UP000231581"/>
    </source>
</evidence>
<evidence type="ECO:0008006" key="3">
    <source>
        <dbReference type="Google" id="ProtNLM"/>
    </source>
</evidence>
<dbReference type="EMBL" id="PCSZ01000009">
    <property type="protein sequence ID" value="PIP60964.1"/>
    <property type="molecule type" value="Genomic_DNA"/>
</dbReference>
<protein>
    <recommendedName>
        <fullName evidence="3">Ferritin-like diiron domain-containing protein</fullName>
    </recommendedName>
</protein>
<evidence type="ECO:0000313" key="1">
    <source>
        <dbReference type="EMBL" id="PIP60964.1"/>
    </source>
</evidence>
<name>A0A2H0BTL6_9BACT</name>
<reference evidence="1 2" key="1">
    <citation type="submission" date="2017-09" db="EMBL/GenBank/DDBJ databases">
        <title>Depth-based differentiation of microbial function through sediment-hosted aquifers and enrichment of novel symbionts in the deep terrestrial subsurface.</title>
        <authorList>
            <person name="Probst A.J."/>
            <person name="Ladd B."/>
            <person name="Jarett J.K."/>
            <person name="Geller-Mcgrath D.E."/>
            <person name="Sieber C.M."/>
            <person name="Emerson J.B."/>
            <person name="Anantharaman K."/>
            <person name="Thomas B.C."/>
            <person name="Malmstrom R."/>
            <person name="Stieglmeier M."/>
            <person name="Klingl A."/>
            <person name="Woyke T."/>
            <person name="Ryan C.M."/>
            <person name="Banfield J.F."/>
        </authorList>
    </citation>
    <scope>NUCLEOTIDE SEQUENCE [LARGE SCALE GENOMIC DNA]</scope>
    <source>
        <strain evidence="1">CG22_combo_CG10-13_8_21_14_all_47_17</strain>
    </source>
</reference>
<sequence>MHSNHVYNLMNQLTIEHKSLWRIKKHYLEDAGDCADCRAFWEKMEKDKEEHIKDLTELIKSHLS</sequence>
<proteinExistence type="predicted"/>
<dbReference type="Proteomes" id="UP000231581">
    <property type="component" value="Unassembled WGS sequence"/>
</dbReference>